<dbReference type="GO" id="GO:0003700">
    <property type="term" value="F:DNA-binding transcription factor activity"/>
    <property type="evidence" value="ECO:0007669"/>
    <property type="project" value="InterPro"/>
</dbReference>
<evidence type="ECO:0000256" key="1">
    <source>
        <dbReference type="ARBA" id="ARBA00023242"/>
    </source>
</evidence>
<comment type="caution">
    <text evidence="3">The sequence shown here is derived from an EMBL/GenBank/DDBJ whole genome shotgun (WGS) entry which is preliminary data.</text>
</comment>
<reference evidence="3 4" key="1">
    <citation type="submission" date="2015-07" db="EMBL/GenBank/DDBJ databases">
        <title>The genome of the fungus Escovopsis weberi, a specialized disease agent of ant agriculture.</title>
        <authorList>
            <person name="de Man T.J."/>
            <person name="Stajich J.E."/>
            <person name="Kubicek C.P."/>
            <person name="Chenthamara K."/>
            <person name="Atanasova L."/>
            <person name="Druzhinina I.S."/>
            <person name="Birnbaum S."/>
            <person name="Barribeau S.M."/>
            <person name="Teiling C."/>
            <person name="Suen G."/>
            <person name="Currie C."/>
            <person name="Gerardo N.M."/>
        </authorList>
    </citation>
    <scope>NUCLEOTIDE SEQUENCE [LARGE SCALE GENOMIC DNA]</scope>
</reference>
<sequence>MDAMVQNFFDNVNYHYYIIYPPVFLQEYKEWWIHRNQGWVLSLQWTCLLLTLSERYHDMARELGNAIPVGYYHMYNVQWLLHSTYWFKAEARFLESWHVLGAAAREAQELGFHKREAAEHLPEFEREMRRRVWCVVDCWDWQISSGLFRPTIIDHTDCTVELPTLTLEDFSPSPLMHMKLQSELIHQLASRFGAPKNINSTQNVKEYKKIIDDWMERFPPAYALENPDTSGDKDRPWIRFHRHYIHTMGYMMLLNPIRSFMAMTITHDSPPDELAIRAIGVDYALREMDVLRDWVDFVSYRDGRFHFIIFALFDTSAVLSTALIKDEAGTIPCRNEIYNMIDSAVVMLKELMTLSSTAKMSRASRLRGRSRKPVLTTFRRQ</sequence>
<evidence type="ECO:0000313" key="4">
    <source>
        <dbReference type="Proteomes" id="UP000053831"/>
    </source>
</evidence>
<dbReference type="InterPro" id="IPR050987">
    <property type="entry name" value="AtrR-like"/>
</dbReference>
<gene>
    <name evidence="3" type="ORF">ESCO_004573</name>
</gene>
<dbReference type="GO" id="GO:0008270">
    <property type="term" value="F:zinc ion binding"/>
    <property type="evidence" value="ECO:0007669"/>
    <property type="project" value="InterPro"/>
</dbReference>
<dbReference type="EMBL" id="LGSR01000013">
    <property type="protein sequence ID" value="KOS20947.1"/>
    <property type="molecule type" value="Genomic_DNA"/>
</dbReference>
<accession>A0A0M8N121</accession>
<dbReference type="PANTHER" id="PTHR46910:SF1">
    <property type="entry name" value="MISCELLANEOUS ZN(II)2CYS6 TRANSCRIPTION FACTOR (EUROFUNG)-RELATED"/>
    <property type="match status" value="1"/>
</dbReference>
<dbReference type="Pfam" id="PF04082">
    <property type="entry name" value="Fungal_trans"/>
    <property type="match status" value="1"/>
</dbReference>
<dbReference type="AlphaFoldDB" id="A0A0M8N121"/>
<dbReference type="OrthoDB" id="5344325at2759"/>
<name>A0A0M8N121_ESCWE</name>
<proteinExistence type="predicted"/>
<keyword evidence="4" id="KW-1185">Reference proteome</keyword>
<dbReference type="GO" id="GO:0006351">
    <property type="term" value="P:DNA-templated transcription"/>
    <property type="evidence" value="ECO:0007669"/>
    <property type="project" value="InterPro"/>
</dbReference>
<organism evidence="3 4">
    <name type="scientific">Escovopsis weberi</name>
    <dbReference type="NCBI Taxonomy" id="150374"/>
    <lineage>
        <taxon>Eukaryota</taxon>
        <taxon>Fungi</taxon>
        <taxon>Dikarya</taxon>
        <taxon>Ascomycota</taxon>
        <taxon>Pezizomycotina</taxon>
        <taxon>Sordariomycetes</taxon>
        <taxon>Hypocreomycetidae</taxon>
        <taxon>Hypocreales</taxon>
        <taxon>Hypocreaceae</taxon>
        <taxon>Escovopsis</taxon>
    </lineage>
</organism>
<evidence type="ECO:0000259" key="2">
    <source>
        <dbReference type="SMART" id="SM00906"/>
    </source>
</evidence>
<dbReference type="Proteomes" id="UP000053831">
    <property type="component" value="Unassembled WGS sequence"/>
</dbReference>
<feature type="domain" description="Xylanolytic transcriptional activator regulatory" evidence="2">
    <location>
        <begin position="96"/>
        <end position="169"/>
    </location>
</feature>
<dbReference type="STRING" id="150374.A0A0M8N121"/>
<dbReference type="CDD" id="cd12148">
    <property type="entry name" value="fungal_TF_MHR"/>
    <property type="match status" value="1"/>
</dbReference>
<dbReference type="GO" id="GO:0003677">
    <property type="term" value="F:DNA binding"/>
    <property type="evidence" value="ECO:0007669"/>
    <property type="project" value="InterPro"/>
</dbReference>
<dbReference type="SMART" id="SM00906">
    <property type="entry name" value="Fungal_trans"/>
    <property type="match status" value="1"/>
</dbReference>
<evidence type="ECO:0000313" key="3">
    <source>
        <dbReference type="EMBL" id="KOS20947.1"/>
    </source>
</evidence>
<dbReference type="PANTHER" id="PTHR46910">
    <property type="entry name" value="TRANSCRIPTION FACTOR PDR1"/>
    <property type="match status" value="1"/>
</dbReference>
<dbReference type="InterPro" id="IPR007219">
    <property type="entry name" value="XnlR_reg_dom"/>
</dbReference>
<protein>
    <submittedName>
        <fullName evidence="3">Cutinase transcription factor 1 beta</fullName>
    </submittedName>
</protein>
<keyword evidence="1" id="KW-0539">Nucleus</keyword>